<organism evidence="1 2">
    <name type="scientific">Desulfallas thermosapovorans DSM 6562</name>
    <dbReference type="NCBI Taxonomy" id="1121431"/>
    <lineage>
        <taxon>Bacteria</taxon>
        <taxon>Bacillati</taxon>
        <taxon>Bacillota</taxon>
        <taxon>Clostridia</taxon>
        <taxon>Eubacteriales</taxon>
        <taxon>Desulfallaceae</taxon>
        <taxon>Desulfallas</taxon>
    </lineage>
</organism>
<dbReference type="EMBL" id="VNHM01000001">
    <property type="protein sequence ID" value="TYO97775.1"/>
    <property type="molecule type" value="Genomic_DNA"/>
</dbReference>
<reference evidence="1 2" key="1">
    <citation type="submission" date="2019-07" db="EMBL/GenBank/DDBJ databases">
        <title>Genomic Encyclopedia of Type Strains, Phase I: the one thousand microbial genomes (KMG-I) project.</title>
        <authorList>
            <person name="Kyrpides N."/>
        </authorList>
    </citation>
    <scope>NUCLEOTIDE SEQUENCE [LARGE SCALE GENOMIC DNA]</scope>
    <source>
        <strain evidence="1 2">DSM 6562</strain>
    </source>
</reference>
<proteinExistence type="predicted"/>
<name>A0A5S4ZY41_9FIRM</name>
<comment type="caution">
    <text evidence="1">The sequence shown here is derived from an EMBL/GenBank/DDBJ whole genome shotgun (WGS) entry which is preliminary data.</text>
</comment>
<sequence>MAMKRCIMCGKMFDPDQIVEENKNPFLDDDDEDMPKKVPSFCQLCEAKIRHEADETKKPAKPM</sequence>
<gene>
    <name evidence="1" type="ORF">LX24_00058</name>
</gene>
<dbReference type="Proteomes" id="UP000323166">
    <property type="component" value="Unassembled WGS sequence"/>
</dbReference>
<keyword evidence="2" id="KW-1185">Reference proteome</keyword>
<evidence type="ECO:0000313" key="2">
    <source>
        <dbReference type="Proteomes" id="UP000323166"/>
    </source>
</evidence>
<dbReference type="AlphaFoldDB" id="A0A5S4ZY41"/>
<accession>A0A5S4ZY41</accession>
<evidence type="ECO:0000313" key="1">
    <source>
        <dbReference type="EMBL" id="TYO97775.1"/>
    </source>
</evidence>
<protein>
    <submittedName>
        <fullName evidence="1">Uncharacterized protein</fullName>
    </submittedName>
</protein>